<evidence type="ECO:0000313" key="3">
    <source>
        <dbReference type="Proteomes" id="UP000257144"/>
    </source>
</evidence>
<evidence type="ECO:0000259" key="1">
    <source>
        <dbReference type="Pfam" id="PF04230"/>
    </source>
</evidence>
<organism evidence="2 3">
    <name type="scientific">Neobacillus piezotolerans</name>
    <dbReference type="NCBI Taxonomy" id="2259171"/>
    <lineage>
        <taxon>Bacteria</taxon>
        <taxon>Bacillati</taxon>
        <taxon>Bacillota</taxon>
        <taxon>Bacilli</taxon>
        <taxon>Bacillales</taxon>
        <taxon>Bacillaceae</taxon>
        <taxon>Neobacillus</taxon>
    </lineage>
</organism>
<gene>
    <name evidence="2" type="ORF">DRW41_10590</name>
</gene>
<dbReference type="Proteomes" id="UP000257144">
    <property type="component" value="Unassembled WGS sequence"/>
</dbReference>
<dbReference type="PANTHER" id="PTHR36836:SF1">
    <property type="entry name" value="COLANIC ACID BIOSYNTHESIS PROTEIN WCAK"/>
    <property type="match status" value="1"/>
</dbReference>
<dbReference type="InterPro" id="IPR007345">
    <property type="entry name" value="Polysacch_pyruvyl_Trfase"/>
</dbReference>
<accession>A0A3D8GS50</accession>
<keyword evidence="3" id="KW-1185">Reference proteome</keyword>
<dbReference type="RefSeq" id="WP_115451950.1">
    <property type="nucleotide sequence ID" value="NZ_QNQT01000003.1"/>
</dbReference>
<sequence>MKKVMVYAYTTFNLGDDLFIKILCQRYPNTNFVLYAPRDYKLLFKDVNNLTIFPNDSLMVRGINFAVNAVCRSDFFVRKVIAKSCDIGVFIGGSLFIQGENWREGLKNIKNMRIENKPFFLLGANFGPYKEKDYFLEYKAVFEEFTDICFREKHSYKMFDQLSNVRMGDDIIFQLKREETEKQDNNILISVIKPSVRKYLANYDEIYYKKVKDIAVYFIEKGYRVTLMSFCELEGDNEAVKTVMNLIPKTYLKNITTFLYKLDIEKALKVIANSSFIVATRFHSMILGWIYKKPVYPIVYSEKMTNVMKDIGFKGLFTDFENIYSLEPKQVFESMKTNLIDVSNQVINSERHFEKLDKYLKK</sequence>
<dbReference type="EMBL" id="QNQT01000003">
    <property type="protein sequence ID" value="RDU37122.1"/>
    <property type="molecule type" value="Genomic_DNA"/>
</dbReference>
<name>A0A3D8GS50_9BACI</name>
<evidence type="ECO:0000313" key="2">
    <source>
        <dbReference type="EMBL" id="RDU37122.1"/>
    </source>
</evidence>
<comment type="caution">
    <text evidence="2">The sequence shown here is derived from an EMBL/GenBank/DDBJ whole genome shotgun (WGS) entry which is preliminary data.</text>
</comment>
<dbReference type="AlphaFoldDB" id="A0A3D8GS50"/>
<protein>
    <recommendedName>
        <fullName evidence="1">Polysaccharide pyruvyl transferase domain-containing protein</fullName>
    </recommendedName>
</protein>
<dbReference type="OrthoDB" id="3188137at2"/>
<dbReference type="Pfam" id="PF04230">
    <property type="entry name" value="PS_pyruv_trans"/>
    <property type="match status" value="1"/>
</dbReference>
<dbReference type="PANTHER" id="PTHR36836">
    <property type="entry name" value="COLANIC ACID BIOSYNTHESIS PROTEIN WCAK"/>
    <property type="match status" value="1"/>
</dbReference>
<reference evidence="2 3" key="1">
    <citation type="submission" date="2018-07" db="EMBL/GenBank/DDBJ databases">
        <title>Bacillus sp. YLB-04 draft genome sequence.</title>
        <authorList>
            <person name="Yu L."/>
            <person name="Tang X."/>
        </authorList>
    </citation>
    <scope>NUCLEOTIDE SEQUENCE [LARGE SCALE GENOMIC DNA]</scope>
    <source>
        <strain evidence="2 3">YLB-04</strain>
    </source>
</reference>
<proteinExistence type="predicted"/>
<feature type="domain" description="Polysaccharide pyruvyl transferase" evidence="1">
    <location>
        <begin position="13"/>
        <end position="301"/>
    </location>
</feature>